<evidence type="ECO:0000313" key="13">
    <source>
        <dbReference type="Proteomes" id="UP001199916"/>
    </source>
</evidence>
<evidence type="ECO:0000313" key="12">
    <source>
        <dbReference type="EMBL" id="MCE5168199.1"/>
    </source>
</evidence>
<sequence>MLKVIAAKVLAPMLNMSQEDIIESLEEPPKADMGDLAFPCFPLAKAWKRAPQQIAADVVKQVNEQDGGEGMRAEAAGGYVNMFFDPAVLSGALIHDMLQPTYGQPALGNGKRIVIDMSSPNIAKPFGIGHLRSTMIGNALMNLYRTAGYEVMNVNHLGDWGTQFGKLIAAYKHWGNDDLLQQKPIEESLRLYVQFHEEAERHPELEDEAREWFRKLEGGDEETVRLWTYFVDVSMKEFERVYERLGVGFDYVLGESFYNDKMDAVVKQLQEKGLLEESDGAMVVRLDEKGMPPCLILKSNGTTIYPTRDLATAIYRKEVMKADKLLYVVGAEQRLHFQQVFTVLGKMGYEWARDCEHVAFGLMTVDGKKMSTRRGKVVFLNEVLDEAKGKALAIVEEKNPTLHDKEQIAEAIGVGSIVFGDLKNSRTLSVDFSLDEALRFEGETGPYVQYTYARTVRLLEKGLETMGESGLEKYAADQAKAAANPYLAGKEAWASMKSLSQYEQIIASAIASNEPSILARYLLDVAKHFNRFYNHESILVENEAEKSAKLLLVAAVSRILQHGLHLLGMKTPKRV</sequence>
<dbReference type="SUPFAM" id="SSF55190">
    <property type="entry name" value="Arginyl-tRNA synthetase (ArgRS), N-terminal 'additional' domain"/>
    <property type="match status" value="1"/>
</dbReference>
<feature type="domain" description="Arginyl tRNA synthetase N-terminal" evidence="11">
    <location>
        <begin position="3"/>
        <end position="84"/>
    </location>
</feature>
<organism evidence="12 13">
    <name type="scientific">Paenibacillus profundus</name>
    <dbReference type="NCBI Taxonomy" id="1173085"/>
    <lineage>
        <taxon>Bacteria</taxon>
        <taxon>Bacillati</taxon>
        <taxon>Bacillota</taxon>
        <taxon>Bacilli</taxon>
        <taxon>Bacillales</taxon>
        <taxon>Paenibacillaceae</taxon>
        <taxon>Paenibacillus</taxon>
    </lineage>
</organism>
<evidence type="ECO:0000256" key="5">
    <source>
        <dbReference type="ARBA" id="ARBA00022917"/>
    </source>
</evidence>
<dbReference type="PANTHER" id="PTHR11956">
    <property type="entry name" value="ARGINYL-TRNA SYNTHETASE"/>
    <property type="match status" value="1"/>
</dbReference>
<keyword evidence="2 8" id="KW-0436">Ligase</keyword>
<dbReference type="SUPFAM" id="SSF47323">
    <property type="entry name" value="Anticodon-binding domain of a subclass of class I aminoacyl-tRNA synthetases"/>
    <property type="match status" value="1"/>
</dbReference>
<dbReference type="InterPro" id="IPR005148">
    <property type="entry name" value="Arg-tRNA-synth_N"/>
</dbReference>
<dbReference type="InterPro" id="IPR001278">
    <property type="entry name" value="Arg-tRNA-ligase"/>
</dbReference>
<proteinExistence type="inferred from homology"/>
<feature type="domain" description="DALR anticodon binding" evidence="10">
    <location>
        <begin position="448"/>
        <end position="575"/>
    </location>
</feature>
<keyword evidence="4 8" id="KW-0067">ATP-binding</keyword>
<reference evidence="12 13" key="1">
    <citation type="submission" date="2021-11" db="EMBL/GenBank/DDBJ databases">
        <title>Draft genome sequence of Paenibacillus profundus YoMME, a new Gram-positive bacteria with exoelectrogenic properties.</title>
        <authorList>
            <person name="Hubenova Y."/>
            <person name="Hubenova E."/>
            <person name="Manasiev Y."/>
            <person name="Peykov S."/>
            <person name="Mitov M."/>
        </authorList>
    </citation>
    <scope>NUCLEOTIDE SEQUENCE [LARGE SCALE GENOMIC DNA]</scope>
    <source>
        <strain evidence="12 13">YoMME</strain>
    </source>
</reference>
<comment type="similarity">
    <text evidence="1 8 9">Belongs to the class-I aminoacyl-tRNA synthetase family.</text>
</comment>
<dbReference type="EC" id="6.1.1.19" evidence="8"/>
<comment type="catalytic activity">
    <reaction evidence="7 8">
        <text>tRNA(Arg) + L-arginine + ATP = L-arginyl-tRNA(Arg) + AMP + diphosphate</text>
        <dbReference type="Rhea" id="RHEA:20301"/>
        <dbReference type="Rhea" id="RHEA-COMP:9658"/>
        <dbReference type="Rhea" id="RHEA-COMP:9673"/>
        <dbReference type="ChEBI" id="CHEBI:30616"/>
        <dbReference type="ChEBI" id="CHEBI:32682"/>
        <dbReference type="ChEBI" id="CHEBI:33019"/>
        <dbReference type="ChEBI" id="CHEBI:78442"/>
        <dbReference type="ChEBI" id="CHEBI:78513"/>
        <dbReference type="ChEBI" id="CHEBI:456215"/>
        <dbReference type="EC" id="6.1.1.19"/>
    </reaction>
</comment>
<comment type="subcellular location">
    <subcellularLocation>
        <location evidence="8">Cytoplasm</location>
    </subcellularLocation>
</comment>
<dbReference type="EMBL" id="JAJNBZ010000001">
    <property type="protein sequence ID" value="MCE5168199.1"/>
    <property type="molecule type" value="Genomic_DNA"/>
</dbReference>
<keyword evidence="8" id="KW-0963">Cytoplasm</keyword>
<dbReference type="InterPro" id="IPR009080">
    <property type="entry name" value="tRNAsynth_Ia_anticodon-bd"/>
</dbReference>
<evidence type="ECO:0000256" key="3">
    <source>
        <dbReference type="ARBA" id="ARBA00022741"/>
    </source>
</evidence>
<name>A0ABS8YBF5_9BACL</name>
<keyword evidence="3 8" id="KW-0547">Nucleotide-binding</keyword>
<evidence type="ECO:0000256" key="9">
    <source>
        <dbReference type="RuleBase" id="RU363038"/>
    </source>
</evidence>
<keyword evidence="13" id="KW-1185">Reference proteome</keyword>
<evidence type="ECO:0000256" key="8">
    <source>
        <dbReference type="HAMAP-Rule" id="MF_00123"/>
    </source>
</evidence>
<dbReference type="Gene3D" id="3.40.50.620">
    <property type="entry name" value="HUPs"/>
    <property type="match status" value="1"/>
</dbReference>
<evidence type="ECO:0000259" key="10">
    <source>
        <dbReference type="SMART" id="SM00836"/>
    </source>
</evidence>
<evidence type="ECO:0000256" key="6">
    <source>
        <dbReference type="ARBA" id="ARBA00023146"/>
    </source>
</evidence>
<accession>A0ABS8YBF5</accession>
<evidence type="ECO:0000259" key="11">
    <source>
        <dbReference type="SMART" id="SM01016"/>
    </source>
</evidence>
<dbReference type="InterPro" id="IPR036695">
    <property type="entry name" value="Arg-tRNA-synth_N_sf"/>
</dbReference>
<dbReference type="InterPro" id="IPR008909">
    <property type="entry name" value="DALR_anticod-bd"/>
</dbReference>
<protein>
    <recommendedName>
        <fullName evidence="8">Arginine--tRNA ligase</fullName>
        <ecNumber evidence="8">6.1.1.19</ecNumber>
    </recommendedName>
    <alternativeName>
        <fullName evidence="8">Arginyl-tRNA synthetase</fullName>
        <shortName evidence="8">ArgRS</shortName>
    </alternativeName>
</protein>
<evidence type="ECO:0000256" key="4">
    <source>
        <dbReference type="ARBA" id="ARBA00022840"/>
    </source>
</evidence>
<dbReference type="Pfam" id="PF03485">
    <property type="entry name" value="Arg_tRNA_synt_N"/>
    <property type="match status" value="1"/>
</dbReference>
<feature type="short sequence motif" description="'HIGH' region" evidence="8">
    <location>
        <begin position="120"/>
        <end position="130"/>
    </location>
</feature>
<dbReference type="SUPFAM" id="SSF52374">
    <property type="entry name" value="Nucleotidylyl transferase"/>
    <property type="match status" value="1"/>
</dbReference>
<dbReference type="SMART" id="SM00836">
    <property type="entry name" value="DALR_1"/>
    <property type="match status" value="1"/>
</dbReference>
<dbReference type="InterPro" id="IPR035684">
    <property type="entry name" value="ArgRS_core"/>
</dbReference>
<gene>
    <name evidence="8 12" type="primary">argS</name>
    <name evidence="12" type="ORF">LQV63_02535</name>
</gene>
<keyword evidence="6 8" id="KW-0030">Aminoacyl-tRNA synthetase</keyword>
<dbReference type="PANTHER" id="PTHR11956:SF5">
    <property type="entry name" value="ARGININE--TRNA LIGASE, CYTOPLASMIC"/>
    <property type="match status" value="1"/>
</dbReference>
<evidence type="ECO:0000256" key="7">
    <source>
        <dbReference type="ARBA" id="ARBA00049339"/>
    </source>
</evidence>
<dbReference type="Pfam" id="PF00750">
    <property type="entry name" value="tRNA-synt_1d"/>
    <property type="match status" value="1"/>
</dbReference>
<dbReference type="Gene3D" id="3.30.1360.70">
    <property type="entry name" value="Arginyl tRNA synthetase N-terminal domain"/>
    <property type="match status" value="1"/>
</dbReference>
<dbReference type="Proteomes" id="UP001199916">
    <property type="component" value="Unassembled WGS sequence"/>
</dbReference>
<evidence type="ECO:0000256" key="2">
    <source>
        <dbReference type="ARBA" id="ARBA00022598"/>
    </source>
</evidence>
<dbReference type="Pfam" id="PF05746">
    <property type="entry name" value="DALR_1"/>
    <property type="match status" value="1"/>
</dbReference>
<dbReference type="HAMAP" id="MF_00123">
    <property type="entry name" value="Arg_tRNA_synth"/>
    <property type="match status" value="1"/>
</dbReference>
<dbReference type="RefSeq" id="WP_233695513.1">
    <property type="nucleotide sequence ID" value="NZ_JAJNBZ010000001.1"/>
</dbReference>
<keyword evidence="5 8" id="KW-0648">Protein biosynthesis</keyword>
<dbReference type="PRINTS" id="PR01038">
    <property type="entry name" value="TRNASYNTHARG"/>
</dbReference>
<dbReference type="GO" id="GO:0004814">
    <property type="term" value="F:arginine-tRNA ligase activity"/>
    <property type="evidence" value="ECO:0007669"/>
    <property type="project" value="UniProtKB-EC"/>
</dbReference>
<comment type="subunit">
    <text evidence="8">Monomer.</text>
</comment>
<dbReference type="Gene3D" id="1.10.730.10">
    <property type="entry name" value="Isoleucyl-tRNA Synthetase, Domain 1"/>
    <property type="match status" value="1"/>
</dbReference>
<comment type="caution">
    <text evidence="12">The sequence shown here is derived from an EMBL/GenBank/DDBJ whole genome shotgun (WGS) entry which is preliminary data.</text>
</comment>
<dbReference type="SMART" id="SM01016">
    <property type="entry name" value="Arg_tRNA_synt_N"/>
    <property type="match status" value="1"/>
</dbReference>
<dbReference type="InterPro" id="IPR014729">
    <property type="entry name" value="Rossmann-like_a/b/a_fold"/>
</dbReference>
<dbReference type="NCBIfam" id="TIGR00456">
    <property type="entry name" value="argS"/>
    <property type="match status" value="1"/>
</dbReference>
<dbReference type="CDD" id="cd00671">
    <property type="entry name" value="ArgRS_core"/>
    <property type="match status" value="1"/>
</dbReference>
<evidence type="ECO:0000256" key="1">
    <source>
        <dbReference type="ARBA" id="ARBA00005594"/>
    </source>
</evidence>